<comment type="caution">
    <text evidence="2">The sequence shown here is derived from an EMBL/GenBank/DDBJ whole genome shotgun (WGS) entry which is preliminary data.</text>
</comment>
<evidence type="ECO:0000313" key="3">
    <source>
        <dbReference type="Proteomes" id="UP000318307"/>
    </source>
</evidence>
<feature type="chain" id="PRO_5021889206" evidence="1">
    <location>
        <begin position="33"/>
        <end position="120"/>
    </location>
</feature>
<keyword evidence="1" id="KW-0732">Signal</keyword>
<sequence length="120" mass="13215">MSKMWKSDSKKVACVLIIACGLVLTAVMPALAEENYACRCKGIKHWILFVPSYANCGNAFEEGMKGEMKRDIPREGLSRYIPSGVSGQVITEKSECGYYPDSGWNCGKMNEGVPPQCLNK</sequence>
<keyword evidence="3" id="KW-1185">Reference proteome</keyword>
<dbReference type="EMBL" id="VLLC01000012">
    <property type="protein sequence ID" value="TWI71743.1"/>
    <property type="molecule type" value="Genomic_DNA"/>
</dbReference>
<organism evidence="2 3">
    <name type="scientific">Desulfobotulus alkaliphilus</name>
    <dbReference type="NCBI Taxonomy" id="622671"/>
    <lineage>
        <taxon>Bacteria</taxon>
        <taxon>Pseudomonadati</taxon>
        <taxon>Thermodesulfobacteriota</taxon>
        <taxon>Desulfobacteria</taxon>
        <taxon>Desulfobacterales</taxon>
        <taxon>Desulfobacteraceae</taxon>
        <taxon>Desulfobotulus</taxon>
    </lineage>
</organism>
<evidence type="ECO:0000256" key="1">
    <source>
        <dbReference type="SAM" id="SignalP"/>
    </source>
</evidence>
<accession>A0A562RS41</accession>
<feature type="signal peptide" evidence="1">
    <location>
        <begin position="1"/>
        <end position="32"/>
    </location>
</feature>
<proteinExistence type="predicted"/>
<gene>
    <name evidence="2" type="ORF">LZ24_01759</name>
</gene>
<dbReference type="Proteomes" id="UP000318307">
    <property type="component" value="Unassembled WGS sequence"/>
</dbReference>
<dbReference type="AlphaFoldDB" id="A0A562RS41"/>
<evidence type="ECO:0000313" key="2">
    <source>
        <dbReference type="EMBL" id="TWI71743.1"/>
    </source>
</evidence>
<name>A0A562RS41_9BACT</name>
<dbReference type="RefSeq" id="WP_144684591.1">
    <property type="nucleotide sequence ID" value="NZ_VLLC01000012.1"/>
</dbReference>
<dbReference type="OrthoDB" id="5471354at2"/>
<protein>
    <submittedName>
        <fullName evidence="2">Uncharacterized protein</fullName>
    </submittedName>
</protein>
<reference evidence="2 3" key="1">
    <citation type="submission" date="2019-07" db="EMBL/GenBank/DDBJ databases">
        <title>Genome sequencing of 100 strains of the haloalkaliphilic chemolithoautotrophic sulfur-oxidizing bacterium Thioalkalivibrio.</title>
        <authorList>
            <person name="Muyzer G."/>
        </authorList>
    </citation>
    <scope>NUCLEOTIDE SEQUENCE [LARGE SCALE GENOMIC DNA]</scope>
    <source>
        <strain evidence="2 3">ASO4-4</strain>
    </source>
</reference>